<keyword evidence="2" id="KW-1185">Reference proteome</keyword>
<sequence length="47" mass="5529">MEDIFKTLSPDQQEWLADHIQNGNNIKDYVRELLVEDYQRQNPGAPV</sequence>
<accession>A0A5C1K6X2</accession>
<name>A0A5C1K6X2_9CAUD</name>
<reference evidence="1" key="1">
    <citation type="submission" date="2019-04" db="EMBL/GenBank/DDBJ databases">
        <authorList>
            <person name="Assadpour T."/>
            <person name="Ahmed J."/>
            <person name="Anderson S."/>
            <person name="Espinosa K."/>
            <person name="Gadsden T."/>
            <person name="Graham A."/>
            <person name="Hajjar W."/>
            <person name="Howard T."/>
            <person name="Lacafta O."/>
            <person name="Matney K."/>
            <person name="Matsen K."/>
            <person name="Osu J."/>
            <person name="Rupe E."/>
            <person name="Sang H."/>
            <person name="Wadi S."/>
            <person name="McNeal J."/>
            <person name="Temple L."/>
        </authorList>
    </citation>
    <scope>NUCLEOTIDE SEQUENCE [LARGE SCALE GENOMIC DNA]</scope>
</reference>
<gene>
    <name evidence="1" type="ORF">Zuri_57</name>
</gene>
<evidence type="ECO:0000313" key="2">
    <source>
        <dbReference type="Proteomes" id="UP000322075"/>
    </source>
</evidence>
<dbReference type="EMBL" id="MK863032">
    <property type="protein sequence ID" value="QEM41154.1"/>
    <property type="molecule type" value="Genomic_DNA"/>
</dbReference>
<proteinExistence type="predicted"/>
<organism evidence="1 2">
    <name type="scientific">Pseudomonas phage Zuri</name>
    <dbReference type="NCBI Taxonomy" id="2604899"/>
    <lineage>
        <taxon>Viruses</taxon>
        <taxon>Duplodnaviria</taxon>
        <taxon>Heunggongvirae</taxon>
        <taxon>Uroviricota</taxon>
        <taxon>Caudoviricetes</taxon>
        <taxon>Schitoviridae</taxon>
        <taxon>Zurivirus</taxon>
        <taxon>Zurivirus zuri</taxon>
    </lineage>
</organism>
<evidence type="ECO:0000313" key="1">
    <source>
        <dbReference type="EMBL" id="QEM41154.1"/>
    </source>
</evidence>
<dbReference type="Proteomes" id="UP000322075">
    <property type="component" value="Segment"/>
</dbReference>
<protein>
    <submittedName>
        <fullName evidence="1">RIIB-like protein</fullName>
    </submittedName>
</protein>